<dbReference type="EMBL" id="PGVE01000048">
    <property type="protein sequence ID" value="PLS04005.1"/>
    <property type="molecule type" value="Genomic_DNA"/>
</dbReference>
<comment type="caution">
    <text evidence="1">The sequence shown here is derived from an EMBL/GenBank/DDBJ whole genome shotgun (WGS) entry which is preliminary data.</text>
</comment>
<organism evidence="1 2">
    <name type="scientific">Neobacillus cucumis</name>
    <dbReference type="NCBI Taxonomy" id="1740721"/>
    <lineage>
        <taxon>Bacteria</taxon>
        <taxon>Bacillati</taxon>
        <taxon>Bacillota</taxon>
        <taxon>Bacilli</taxon>
        <taxon>Bacillales</taxon>
        <taxon>Bacillaceae</taxon>
        <taxon>Neobacillus</taxon>
    </lineage>
</organism>
<dbReference type="AlphaFoldDB" id="A0A2N5HES3"/>
<sequence length="82" mass="9329">MPKIKKEKLNQTKLMGEVEKVHLPRDKKGRFVSYTEEKPRSIKLVKVKGSYGTFVVKEKLIPDEVKTTLFGIALIGILLAVF</sequence>
<dbReference type="OrthoDB" id="9984079at2"/>
<name>A0A2N5HES3_9BACI</name>
<dbReference type="RefSeq" id="WP_101648270.1">
    <property type="nucleotide sequence ID" value="NZ_PGVE01000048.1"/>
</dbReference>
<reference evidence="1 2" key="1">
    <citation type="submission" date="2017-11" db="EMBL/GenBank/DDBJ databases">
        <title>Comparitive Functional Genomics of Dry Heat Resistant strains isolated from the Viking Spacecraft.</title>
        <authorList>
            <person name="Seuylemezian A."/>
            <person name="Cooper K."/>
            <person name="Vaishampayan P."/>
        </authorList>
    </citation>
    <scope>NUCLEOTIDE SEQUENCE [LARGE SCALE GENOMIC DNA]</scope>
    <source>
        <strain evidence="1 2">V32-6</strain>
    </source>
</reference>
<keyword evidence="2" id="KW-1185">Reference proteome</keyword>
<dbReference type="Proteomes" id="UP000234950">
    <property type="component" value="Unassembled WGS sequence"/>
</dbReference>
<proteinExistence type="predicted"/>
<evidence type="ECO:0000313" key="1">
    <source>
        <dbReference type="EMBL" id="PLS04005.1"/>
    </source>
</evidence>
<gene>
    <name evidence="1" type="ORF">CVD27_12660</name>
</gene>
<accession>A0A2N5HES3</accession>
<protein>
    <submittedName>
        <fullName evidence="1">Uncharacterized protein</fullName>
    </submittedName>
</protein>
<evidence type="ECO:0000313" key="2">
    <source>
        <dbReference type="Proteomes" id="UP000234950"/>
    </source>
</evidence>